<dbReference type="GO" id="GO:0005829">
    <property type="term" value="C:cytosol"/>
    <property type="evidence" value="ECO:0007669"/>
    <property type="project" value="TreeGrafter"/>
</dbReference>
<dbReference type="InterPro" id="IPR027417">
    <property type="entry name" value="P-loop_NTPase"/>
</dbReference>
<dbReference type="PANTHER" id="PTHR10344:SF4">
    <property type="entry name" value="UMP-CMP KINASE 2, MITOCHONDRIAL"/>
    <property type="match status" value="1"/>
</dbReference>
<dbReference type="Gene3D" id="3.40.50.300">
    <property type="entry name" value="P-loop containing nucleotide triphosphate hydrolases"/>
    <property type="match status" value="1"/>
</dbReference>
<comment type="similarity">
    <text evidence="1">Belongs to the thymidylate kinase family.</text>
</comment>
<keyword evidence="5" id="KW-0418">Kinase</keyword>
<feature type="domain" description="Thymidylate kinase-like" evidence="4">
    <location>
        <begin position="10"/>
        <end position="190"/>
    </location>
</feature>
<dbReference type="GO" id="GO:0004798">
    <property type="term" value="F:dTMP kinase activity"/>
    <property type="evidence" value="ECO:0007669"/>
    <property type="project" value="TreeGrafter"/>
</dbReference>
<dbReference type="GO" id="GO:0006227">
    <property type="term" value="P:dUDP biosynthetic process"/>
    <property type="evidence" value="ECO:0007669"/>
    <property type="project" value="TreeGrafter"/>
</dbReference>
<dbReference type="SUPFAM" id="SSF52540">
    <property type="entry name" value="P-loop containing nucleoside triphosphate hydrolases"/>
    <property type="match status" value="1"/>
</dbReference>
<evidence type="ECO:0000256" key="1">
    <source>
        <dbReference type="ARBA" id="ARBA00009776"/>
    </source>
</evidence>
<evidence type="ECO:0000313" key="5">
    <source>
        <dbReference type="EMBL" id="PIY63131.1"/>
    </source>
</evidence>
<reference evidence="6" key="1">
    <citation type="submission" date="2017-09" db="EMBL/GenBank/DDBJ databases">
        <title>Depth-based differentiation of microbial function through sediment-hosted aquifers and enrichment of novel symbionts in the deep terrestrial subsurface.</title>
        <authorList>
            <person name="Probst A.J."/>
            <person name="Ladd B."/>
            <person name="Jarett J.K."/>
            <person name="Geller-Mcgrath D.E."/>
            <person name="Sieber C.M.K."/>
            <person name="Emerson J.B."/>
            <person name="Anantharaman K."/>
            <person name="Thomas B.C."/>
            <person name="Malmstrom R."/>
            <person name="Stieglmeier M."/>
            <person name="Klingl A."/>
            <person name="Woyke T."/>
            <person name="Ryan C.M."/>
            <person name="Banfield J.F."/>
        </authorList>
    </citation>
    <scope>NUCLEOTIDE SEQUENCE [LARGE SCALE GENOMIC DNA]</scope>
</reference>
<organism evidence="5 6">
    <name type="scientific">Candidatus Uhrbacteria bacterium CG_4_10_14_0_8_um_filter_58_22</name>
    <dbReference type="NCBI Taxonomy" id="1975029"/>
    <lineage>
        <taxon>Bacteria</taxon>
        <taxon>Candidatus Uhriibacteriota</taxon>
    </lineage>
</organism>
<evidence type="ECO:0000256" key="3">
    <source>
        <dbReference type="ARBA" id="ARBA00022840"/>
    </source>
</evidence>
<name>A0A2M7QAI9_9BACT</name>
<protein>
    <submittedName>
        <fullName evidence="5">Thymidylate kinase</fullName>
    </submittedName>
</protein>
<keyword evidence="5" id="KW-0808">Transferase</keyword>
<dbReference type="InterPro" id="IPR039430">
    <property type="entry name" value="Thymidylate_kin-like_dom"/>
</dbReference>
<proteinExistence type="inferred from homology"/>
<keyword evidence="3" id="KW-0067">ATP-binding</keyword>
<dbReference type="PANTHER" id="PTHR10344">
    <property type="entry name" value="THYMIDYLATE KINASE"/>
    <property type="match status" value="1"/>
</dbReference>
<evidence type="ECO:0000259" key="4">
    <source>
        <dbReference type="Pfam" id="PF02223"/>
    </source>
</evidence>
<dbReference type="GO" id="GO:0006233">
    <property type="term" value="P:dTDP biosynthetic process"/>
    <property type="evidence" value="ECO:0007669"/>
    <property type="project" value="TreeGrafter"/>
</dbReference>
<comment type="caution">
    <text evidence="5">The sequence shown here is derived from an EMBL/GenBank/DDBJ whole genome shotgun (WGS) entry which is preliminary data.</text>
</comment>
<sequence>MTTKGKLIVIDGTDGSGKATQTKLLIERMKREKLPVETMSFPRYGTSFCVPIEAYLHGELGPADQINAQTASLFYAIDRCAAKGTLDTWLASGVNVVLDRYVTSNMGHQGGKIKSFEKRAEFFRWDDELEFVRLGLPRPVLNVILHVPTATTLQLVDGRGNKKDMHESDPDHLLAAERTYLEIAEMFEGFSLIECVENGQLLTVEQVHELVWLAVQPVLVGQTAATVTT</sequence>
<dbReference type="EMBL" id="PFLC01000015">
    <property type="protein sequence ID" value="PIY63131.1"/>
    <property type="molecule type" value="Genomic_DNA"/>
</dbReference>
<dbReference type="Proteomes" id="UP000230973">
    <property type="component" value="Unassembled WGS sequence"/>
</dbReference>
<dbReference type="GO" id="GO:0006235">
    <property type="term" value="P:dTTP biosynthetic process"/>
    <property type="evidence" value="ECO:0007669"/>
    <property type="project" value="TreeGrafter"/>
</dbReference>
<gene>
    <name evidence="5" type="ORF">COY93_01220</name>
</gene>
<evidence type="ECO:0000313" key="6">
    <source>
        <dbReference type="Proteomes" id="UP000230973"/>
    </source>
</evidence>
<dbReference type="GO" id="GO:0005524">
    <property type="term" value="F:ATP binding"/>
    <property type="evidence" value="ECO:0007669"/>
    <property type="project" value="UniProtKB-KW"/>
</dbReference>
<accession>A0A2M7QAI9</accession>
<keyword evidence="2" id="KW-0547">Nucleotide-binding</keyword>
<evidence type="ECO:0000256" key="2">
    <source>
        <dbReference type="ARBA" id="ARBA00022741"/>
    </source>
</evidence>
<dbReference type="AlphaFoldDB" id="A0A2M7QAI9"/>
<dbReference type="Pfam" id="PF02223">
    <property type="entry name" value="Thymidylate_kin"/>
    <property type="match status" value="1"/>
</dbReference>